<reference evidence="2" key="1">
    <citation type="journal article" date="2018" name="Int. J. Syst. Evol. Microbiol.">
        <title>Neptunicella marina gen. nov., sp. nov., isolated from surface seawater.</title>
        <authorList>
            <person name="Liu X."/>
            <person name="Lai Q."/>
            <person name="Du Y."/>
            <person name="Zhang X."/>
            <person name="Liu Z."/>
            <person name="Sun F."/>
            <person name="Shao Z."/>
        </authorList>
    </citation>
    <scope>NUCLEOTIDE SEQUENCE</scope>
    <source>
        <strain evidence="2">S27-2</strain>
    </source>
</reference>
<evidence type="ECO:0000256" key="1">
    <source>
        <dbReference type="SAM" id="SignalP"/>
    </source>
</evidence>
<dbReference type="Proteomes" id="UP000601768">
    <property type="component" value="Unassembled WGS sequence"/>
</dbReference>
<name>A0A8J6IY66_9ALTE</name>
<dbReference type="InterPro" id="IPR036249">
    <property type="entry name" value="Thioredoxin-like_sf"/>
</dbReference>
<gene>
    <name evidence="2" type="ORF">H8B19_16305</name>
</gene>
<comment type="caution">
    <text evidence="2">The sequence shown here is derived from an EMBL/GenBank/DDBJ whole genome shotgun (WGS) entry which is preliminary data.</text>
</comment>
<accession>A0A8J6IY66</accession>
<dbReference type="AlphaFoldDB" id="A0A8J6IY66"/>
<organism evidence="2 3">
    <name type="scientific">Neptunicella marina</name>
    <dbReference type="NCBI Taxonomy" id="2125989"/>
    <lineage>
        <taxon>Bacteria</taxon>
        <taxon>Pseudomonadati</taxon>
        <taxon>Pseudomonadota</taxon>
        <taxon>Gammaproteobacteria</taxon>
        <taxon>Alteromonadales</taxon>
        <taxon>Alteromonadaceae</taxon>
        <taxon>Neptunicella</taxon>
    </lineage>
</organism>
<keyword evidence="3" id="KW-1185">Reference proteome</keyword>
<dbReference type="EMBL" id="JACNEP010000018">
    <property type="protein sequence ID" value="MBC3767442.1"/>
    <property type="molecule type" value="Genomic_DNA"/>
</dbReference>
<evidence type="ECO:0000313" key="3">
    <source>
        <dbReference type="Proteomes" id="UP000601768"/>
    </source>
</evidence>
<dbReference type="Gene3D" id="3.40.30.10">
    <property type="entry name" value="Glutaredoxin"/>
    <property type="match status" value="1"/>
</dbReference>
<keyword evidence="1" id="KW-0732">Signal</keyword>
<dbReference type="Pfam" id="PF14595">
    <property type="entry name" value="Thioredoxin_9"/>
    <property type="match status" value="1"/>
</dbReference>
<dbReference type="SUPFAM" id="SSF52833">
    <property type="entry name" value="Thioredoxin-like"/>
    <property type="match status" value="1"/>
</dbReference>
<feature type="signal peptide" evidence="1">
    <location>
        <begin position="1"/>
        <end position="20"/>
    </location>
</feature>
<dbReference type="RefSeq" id="WP_186507964.1">
    <property type="nucleotide sequence ID" value="NZ_JACNEP010000018.1"/>
</dbReference>
<sequence length="155" mass="17749">MNKLKCALVLLFAWPIMLHAEQTKQFGEVSADMLLRQDAVFRQHYDSFSPGSDQLQLMRQLTGKRLVVLFGRWCHDSQREVPKLLKLLTQSNVALERLTLIAVDRQKTTPDQLEQPFDLKYTPTIILFDQQAELGRIIETPQQGIAEDLAAMLSP</sequence>
<protein>
    <submittedName>
        <fullName evidence="2">Thioredoxin family protein</fullName>
    </submittedName>
</protein>
<reference evidence="2" key="2">
    <citation type="submission" date="2020-08" db="EMBL/GenBank/DDBJ databases">
        <authorList>
            <person name="Lai Q."/>
        </authorList>
    </citation>
    <scope>NUCLEOTIDE SEQUENCE</scope>
    <source>
        <strain evidence="2">S27-2</strain>
    </source>
</reference>
<proteinExistence type="predicted"/>
<evidence type="ECO:0000313" key="2">
    <source>
        <dbReference type="EMBL" id="MBC3767442.1"/>
    </source>
</evidence>
<feature type="chain" id="PRO_5035220873" evidence="1">
    <location>
        <begin position="21"/>
        <end position="155"/>
    </location>
</feature>